<dbReference type="AlphaFoldDB" id="A0AAF0QCA0"/>
<name>A0AAF0QCA0_SOLVR</name>
<evidence type="ECO:0000313" key="4">
    <source>
        <dbReference type="Proteomes" id="UP001234989"/>
    </source>
</evidence>
<keyword evidence="2" id="KW-0812">Transmembrane</keyword>
<dbReference type="EMBL" id="CP133614">
    <property type="protein sequence ID" value="WMV21089.1"/>
    <property type="molecule type" value="Genomic_DNA"/>
</dbReference>
<feature type="transmembrane region" description="Helical" evidence="2">
    <location>
        <begin position="9"/>
        <end position="29"/>
    </location>
</feature>
<sequence length="161" mass="18048">MKKKKTVRVGLYEVGLAVFGFGYGVVKWIQLLEAVDHPNTSATTLSLDFHLYYLPLPHIAPAHLFRFPRRSAAAAIAQTVADFSSTNDRASSTKQRKKKRRAEKETKVAPEVATILPRGENHHGMGNRRWILNCWAIFMSNWEQIVGMRVVVVGMGNMALG</sequence>
<keyword evidence="2" id="KW-0472">Membrane</keyword>
<evidence type="ECO:0000256" key="2">
    <source>
        <dbReference type="SAM" id="Phobius"/>
    </source>
</evidence>
<evidence type="ECO:0000256" key="1">
    <source>
        <dbReference type="SAM" id="MobiDB-lite"/>
    </source>
</evidence>
<proteinExistence type="predicted"/>
<feature type="region of interest" description="Disordered" evidence="1">
    <location>
        <begin position="87"/>
        <end position="108"/>
    </location>
</feature>
<reference evidence="3" key="1">
    <citation type="submission" date="2023-08" db="EMBL/GenBank/DDBJ databases">
        <title>A de novo genome assembly of Solanum verrucosum Schlechtendal, a Mexican diploid species geographically isolated from the other diploid A-genome species in potato relatives.</title>
        <authorList>
            <person name="Hosaka K."/>
        </authorList>
    </citation>
    <scope>NUCLEOTIDE SEQUENCE</scope>
    <source>
        <tissue evidence="3">Young leaves</tissue>
    </source>
</reference>
<keyword evidence="4" id="KW-1185">Reference proteome</keyword>
<protein>
    <submittedName>
        <fullName evidence="3">Uncharacterized protein</fullName>
    </submittedName>
</protein>
<keyword evidence="2" id="KW-1133">Transmembrane helix</keyword>
<accession>A0AAF0QCA0</accession>
<organism evidence="3 4">
    <name type="scientific">Solanum verrucosum</name>
    <dbReference type="NCBI Taxonomy" id="315347"/>
    <lineage>
        <taxon>Eukaryota</taxon>
        <taxon>Viridiplantae</taxon>
        <taxon>Streptophyta</taxon>
        <taxon>Embryophyta</taxon>
        <taxon>Tracheophyta</taxon>
        <taxon>Spermatophyta</taxon>
        <taxon>Magnoliopsida</taxon>
        <taxon>eudicotyledons</taxon>
        <taxon>Gunneridae</taxon>
        <taxon>Pentapetalae</taxon>
        <taxon>asterids</taxon>
        <taxon>lamiids</taxon>
        <taxon>Solanales</taxon>
        <taxon>Solanaceae</taxon>
        <taxon>Solanoideae</taxon>
        <taxon>Solaneae</taxon>
        <taxon>Solanum</taxon>
    </lineage>
</organism>
<evidence type="ECO:0000313" key="3">
    <source>
        <dbReference type="EMBL" id="WMV21089.1"/>
    </source>
</evidence>
<gene>
    <name evidence="3" type="ORF">MTR67_014474</name>
</gene>
<dbReference type="Proteomes" id="UP001234989">
    <property type="component" value="Chromosome 3"/>
</dbReference>